<evidence type="ECO:0000313" key="2">
    <source>
        <dbReference type="Proteomes" id="UP001341840"/>
    </source>
</evidence>
<dbReference type="EMBL" id="JASCZI010151442">
    <property type="protein sequence ID" value="MED6172876.1"/>
    <property type="molecule type" value="Genomic_DNA"/>
</dbReference>
<protein>
    <submittedName>
        <fullName evidence="1">Uncharacterized protein</fullName>
    </submittedName>
</protein>
<dbReference type="Proteomes" id="UP001341840">
    <property type="component" value="Unassembled WGS sequence"/>
</dbReference>
<reference evidence="1 2" key="1">
    <citation type="journal article" date="2023" name="Plants (Basel)">
        <title>Bridging the Gap: Combining Genomics and Transcriptomics Approaches to Understand Stylosanthes scabra, an Orphan Legume from the Brazilian Caatinga.</title>
        <authorList>
            <person name="Ferreira-Neto J.R.C."/>
            <person name="da Silva M.D."/>
            <person name="Binneck E."/>
            <person name="de Melo N.F."/>
            <person name="da Silva R.H."/>
            <person name="de Melo A.L.T.M."/>
            <person name="Pandolfi V."/>
            <person name="Bustamante F.O."/>
            <person name="Brasileiro-Vidal A.C."/>
            <person name="Benko-Iseppon A.M."/>
        </authorList>
    </citation>
    <scope>NUCLEOTIDE SEQUENCE [LARGE SCALE GENOMIC DNA]</scope>
    <source>
        <tissue evidence="1">Leaves</tissue>
    </source>
</reference>
<organism evidence="1 2">
    <name type="scientific">Stylosanthes scabra</name>
    <dbReference type="NCBI Taxonomy" id="79078"/>
    <lineage>
        <taxon>Eukaryota</taxon>
        <taxon>Viridiplantae</taxon>
        <taxon>Streptophyta</taxon>
        <taxon>Embryophyta</taxon>
        <taxon>Tracheophyta</taxon>
        <taxon>Spermatophyta</taxon>
        <taxon>Magnoliopsida</taxon>
        <taxon>eudicotyledons</taxon>
        <taxon>Gunneridae</taxon>
        <taxon>Pentapetalae</taxon>
        <taxon>rosids</taxon>
        <taxon>fabids</taxon>
        <taxon>Fabales</taxon>
        <taxon>Fabaceae</taxon>
        <taxon>Papilionoideae</taxon>
        <taxon>50 kb inversion clade</taxon>
        <taxon>dalbergioids sensu lato</taxon>
        <taxon>Dalbergieae</taxon>
        <taxon>Pterocarpus clade</taxon>
        <taxon>Stylosanthes</taxon>
    </lineage>
</organism>
<accession>A0ABU6VH44</accession>
<proteinExistence type="predicted"/>
<name>A0ABU6VH44_9FABA</name>
<gene>
    <name evidence="1" type="ORF">PIB30_054008</name>
</gene>
<sequence>MSSKEAESEDDDMSDDELEIIARNLEKLMRRKENSKGLSSFKYFRRDQTKVICHNCKEPAHYKASYPQKKKVLMSSWKIQMKKRMKSHIKRLMYASWPIPSKIMR</sequence>
<keyword evidence="2" id="KW-1185">Reference proteome</keyword>
<comment type="caution">
    <text evidence="1">The sequence shown here is derived from an EMBL/GenBank/DDBJ whole genome shotgun (WGS) entry which is preliminary data.</text>
</comment>
<evidence type="ECO:0000313" key="1">
    <source>
        <dbReference type="EMBL" id="MED6172876.1"/>
    </source>
</evidence>